<dbReference type="PANTHER" id="PTHR11941">
    <property type="entry name" value="ENOYL-COA HYDRATASE-RELATED"/>
    <property type="match status" value="1"/>
</dbReference>
<evidence type="ECO:0000256" key="2">
    <source>
        <dbReference type="RuleBase" id="RU003707"/>
    </source>
</evidence>
<dbReference type="EMBL" id="LZRT01000121">
    <property type="protein sequence ID" value="OUM84709.1"/>
    <property type="molecule type" value="Genomic_DNA"/>
</dbReference>
<dbReference type="GO" id="GO:0006635">
    <property type="term" value="P:fatty acid beta-oxidation"/>
    <property type="evidence" value="ECO:0007669"/>
    <property type="project" value="TreeGrafter"/>
</dbReference>
<dbReference type="GO" id="GO:0003824">
    <property type="term" value="F:catalytic activity"/>
    <property type="evidence" value="ECO:0007669"/>
    <property type="project" value="InterPro"/>
</dbReference>
<dbReference type="Proteomes" id="UP000196475">
    <property type="component" value="Unassembled WGS sequence"/>
</dbReference>
<evidence type="ECO:0008006" key="5">
    <source>
        <dbReference type="Google" id="ProtNLM"/>
    </source>
</evidence>
<dbReference type="InterPro" id="IPR029045">
    <property type="entry name" value="ClpP/crotonase-like_dom_sf"/>
</dbReference>
<name>A0A1Y3PK81_9BACI</name>
<sequence>MSNLLVKDQHGVRWIFFNRPEKLNALTREDIRDAHRRVQEASEQGLDAIVFRGMGERSFSAGVHVESFRNLSTAEARELISELRGLLDAVRTSPLPTVSAINGYCIGGAMELAMACDIRIAVTHARFGMPEIKVGIPSVLDAALLQQHIGLSKAKEMLLTGDLYGVEEMDKYGLINQVVEPHALDEAVERMLQRITVHSKAAIRSQKRLFEVWQNTTLQESINASVNEFALVFGEEETRKAVEKYVKK</sequence>
<dbReference type="CDD" id="cd06558">
    <property type="entry name" value="crotonase-like"/>
    <property type="match status" value="1"/>
</dbReference>
<evidence type="ECO:0000313" key="4">
    <source>
        <dbReference type="Proteomes" id="UP000196475"/>
    </source>
</evidence>
<comment type="caution">
    <text evidence="3">The sequence shown here is derived from an EMBL/GenBank/DDBJ whole genome shotgun (WGS) entry which is preliminary data.</text>
</comment>
<reference evidence="4" key="1">
    <citation type="submission" date="2016-06" db="EMBL/GenBank/DDBJ databases">
        <authorList>
            <person name="Nascimento L."/>
            <person name="Pereira R.V."/>
            <person name="Martins L.F."/>
            <person name="Quaggio R.B."/>
            <person name="Silva A.M."/>
            <person name="Setubal J.C."/>
        </authorList>
    </citation>
    <scope>NUCLEOTIDE SEQUENCE [LARGE SCALE GENOMIC DNA]</scope>
</reference>
<dbReference type="InterPro" id="IPR001753">
    <property type="entry name" value="Enoyl-CoA_hydra/iso"/>
</dbReference>
<protein>
    <recommendedName>
        <fullName evidence="5">Enoyl-CoA hydratase</fullName>
    </recommendedName>
</protein>
<dbReference type="Pfam" id="PF00378">
    <property type="entry name" value="ECH_1"/>
    <property type="match status" value="1"/>
</dbReference>
<comment type="similarity">
    <text evidence="1 2">Belongs to the enoyl-CoA hydratase/isomerase family.</text>
</comment>
<dbReference type="SUPFAM" id="SSF52096">
    <property type="entry name" value="ClpP/crotonase"/>
    <property type="match status" value="1"/>
</dbReference>
<accession>A0A1Y3PK81</accession>
<gene>
    <name evidence="3" type="ORF">BAA01_06140</name>
</gene>
<organism evidence="3 4">
    <name type="scientific">Bacillus thermozeamaize</name>
    <dbReference type="NCBI Taxonomy" id="230954"/>
    <lineage>
        <taxon>Bacteria</taxon>
        <taxon>Bacillati</taxon>
        <taxon>Bacillota</taxon>
        <taxon>Bacilli</taxon>
        <taxon>Bacillales</taxon>
        <taxon>Bacillaceae</taxon>
        <taxon>Bacillus</taxon>
    </lineage>
</organism>
<dbReference type="InterPro" id="IPR018376">
    <property type="entry name" value="Enoyl-CoA_hyd/isom_CS"/>
</dbReference>
<dbReference type="Gene3D" id="3.90.226.10">
    <property type="entry name" value="2-enoyl-CoA Hydratase, Chain A, domain 1"/>
    <property type="match status" value="1"/>
</dbReference>
<dbReference type="PANTHER" id="PTHR11941:SF54">
    <property type="entry name" value="ENOYL-COA HYDRATASE, MITOCHONDRIAL"/>
    <property type="match status" value="1"/>
</dbReference>
<dbReference type="PROSITE" id="PS00166">
    <property type="entry name" value="ENOYL_COA_HYDRATASE"/>
    <property type="match status" value="1"/>
</dbReference>
<evidence type="ECO:0000313" key="3">
    <source>
        <dbReference type="EMBL" id="OUM84709.1"/>
    </source>
</evidence>
<proteinExistence type="inferred from homology"/>
<evidence type="ECO:0000256" key="1">
    <source>
        <dbReference type="ARBA" id="ARBA00005254"/>
    </source>
</evidence>
<dbReference type="AlphaFoldDB" id="A0A1Y3PK81"/>